<proteinExistence type="predicted"/>
<dbReference type="AlphaFoldDB" id="A0AAW0A1M3"/>
<dbReference type="EMBL" id="JAWWNJ010000090">
    <property type="protein sequence ID" value="KAK6997443.1"/>
    <property type="molecule type" value="Genomic_DNA"/>
</dbReference>
<protein>
    <submittedName>
        <fullName evidence="1">Uncharacterized protein</fullName>
    </submittedName>
</protein>
<evidence type="ECO:0000313" key="2">
    <source>
        <dbReference type="Proteomes" id="UP001362999"/>
    </source>
</evidence>
<reference evidence="1 2" key="1">
    <citation type="journal article" date="2024" name="J Genomics">
        <title>Draft genome sequencing and assembly of Favolaschia claudopus CIRM-BRFM 2984 isolated from oak limbs.</title>
        <authorList>
            <person name="Navarro D."/>
            <person name="Drula E."/>
            <person name="Chaduli D."/>
            <person name="Cazenave R."/>
            <person name="Ahrendt S."/>
            <person name="Wang J."/>
            <person name="Lipzen A."/>
            <person name="Daum C."/>
            <person name="Barry K."/>
            <person name="Grigoriev I.V."/>
            <person name="Favel A."/>
            <person name="Rosso M.N."/>
            <person name="Martin F."/>
        </authorList>
    </citation>
    <scope>NUCLEOTIDE SEQUENCE [LARGE SCALE GENOMIC DNA]</scope>
    <source>
        <strain evidence="1 2">CIRM-BRFM 2984</strain>
    </source>
</reference>
<keyword evidence="2" id="KW-1185">Reference proteome</keyword>
<dbReference type="Proteomes" id="UP001362999">
    <property type="component" value="Unassembled WGS sequence"/>
</dbReference>
<accession>A0AAW0A1M3</accession>
<organism evidence="1 2">
    <name type="scientific">Favolaschia claudopus</name>
    <dbReference type="NCBI Taxonomy" id="2862362"/>
    <lineage>
        <taxon>Eukaryota</taxon>
        <taxon>Fungi</taxon>
        <taxon>Dikarya</taxon>
        <taxon>Basidiomycota</taxon>
        <taxon>Agaricomycotina</taxon>
        <taxon>Agaricomycetes</taxon>
        <taxon>Agaricomycetidae</taxon>
        <taxon>Agaricales</taxon>
        <taxon>Marasmiineae</taxon>
        <taxon>Mycenaceae</taxon>
        <taxon>Favolaschia</taxon>
    </lineage>
</organism>
<evidence type="ECO:0000313" key="1">
    <source>
        <dbReference type="EMBL" id="KAK6997443.1"/>
    </source>
</evidence>
<comment type="caution">
    <text evidence="1">The sequence shown here is derived from an EMBL/GenBank/DDBJ whole genome shotgun (WGS) entry which is preliminary data.</text>
</comment>
<sequence length="296" mass="31030">MSITINGRSPLSLTSVSAPTTTFSARFLTQLFSVATLPAWVPVTLYTPEHGFFTVVVRPTVGSSMSDVCLGLDWSASMRELLIGSGWTLPSGFDPIRFFLPTLTVASGAPVLPSGGNTPALASVGSSAGGAVFNTSAGGAVPSSSAGGAAVFSSAGGAVASSSAFGVDDSRAAGTASLEGFELLGSILSSSDVTGSVILNMDEQFLRRLSESHGIQCALFTSVEEYQSAVLTHLSLGFDSSRYANYGHDDFVECVRSFVARKRQELVTNFSDQHPTQFFFQNVEYMTLPMKVCGRP</sequence>
<gene>
    <name evidence="1" type="ORF">R3P38DRAFT_2797781</name>
</gene>
<name>A0AAW0A1M3_9AGAR</name>